<accession>A0A3N4J0T8</accession>
<dbReference type="OrthoDB" id="341259at2759"/>
<dbReference type="GO" id="GO:0003723">
    <property type="term" value="F:RNA binding"/>
    <property type="evidence" value="ECO:0007669"/>
    <property type="project" value="TreeGrafter"/>
</dbReference>
<name>A0A3N4J0T8_9PEZI</name>
<dbReference type="STRING" id="1336337.A0A3N4J0T8"/>
<dbReference type="Proteomes" id="UP000276215">
    <property type="component" value="Unassembled WGS sequence"/>
</dbReference>
<evidence type="ECO:0000256" key="1">
    <source>
        <dbReference type="ARBA" id="ARBA00022737"/>
    </source>
</evidence>
<dbReference type="SMART" id="SM00248">
    <property type="entry name" value="ANK"/>
    <property type="match status" value="5"/>
</dbReference>
<evidence type="ECO:0000313" key="4">
    <source>
        <dbReference type="Proteomes" id="UP000276215"/>
    </source>
</evidence>
<dbReference type="InterPro" id="IPR036770">
    <property type="entry name" value="Ankyrin_rpt-contain_sf"/>
</dbReference>
<protein>
    <submittedName>
        <fullName evidence="3">Ankyrin</fullName>
    </submittedName>
</protein>
<evidence type="ECO:0000256" key="2">
    <source>
        <dbReference type="ARBA" id="ARBA00023043"/>
    </source>
</evidence>
<keyword evidence="2" id="KW-0040">ANK repeat</keyword>
<dbReference type="GO" id="GO:0006396">
    <property type="term" value="P:RNA processing"/>
    <property type="evidence" value="ECO:0007669"/>
    <property type="project" value="TreeGrafter"/>
</dbReference>
<dbReference type="PANTHER" id="PTHR24141:SF1">
    <property type="entry name" value="2-5A-DEPENDENT RIBONUCLEASE"/>
    <property type="match status" value="1"/>
</dbReference>
<sequence length="271" mass="30199">MSFLVLPNELLIEICISSVLEISDIASVVRTSRFLRDLLVWPLRSQISKWGSDKYSRKALYHAAERREASEIQTLLDDGILDVVHEGSTLLHRAVSTLGEEGLTTISNCGVDRNTVDNRGRTPLICATTGKHLSAIRALTHCPSVDVNRPWIYEDFAALHLAVCDGDLDVLSLLLACPRIAVNQIRTLGQVEKDPPVIKREQQNLDTELESARRGMVYLPMNGGKAPLHLTVNQRDLTFLRILLEDDRLDVNVQDRMGETALRSTVSCGHI</sequence>
<gene>
    <name evidence="3" type="ORF">L873DRAFT_1848000</name>
</gene>
<dbReference type="AlphaFoldDB" id="A0A3N4J0T8"/>
<reference evidence="3 4" key="1">
    <citation type="journal article" date="2018" name="Nat. Ecol. Evol.">
        <title>Pezizomycetes genomes reveal the molecular basis of ectomycorrhizal truffle lifestyle.</title>
        <authorList>
            <person name="Murat C."/>
            <person name="Payen T."/>
            <person name="Noel B."/>
            <person name="Kuo A."/>
            <person name="Morin E."/>
            <person name="Chen J."/>
            <person name="Kohler A."/>
            <person name="Krizsan K."/>
            <person name="Balestrini R."/>
            <person name="Da Silva C."/>
            <person name="Montanini B."/>
            <person name="Hainaut M."/>
            <person name="Levati E."/>
            <person name="Barry K.W."/>
            <person name="Belfiori B."/>
            <person name="Cichocki N."/>
            <person name="Clum A."/>
            <person name="Dockter R.B."/>
            <person name="Fauchery L."/>
            <person name="Guy J."/>
            <person name="Iotti M."/>
            <person name="Le Tacon F."/>
            <person name="Lindquist E.A."/>
            <person name="Lipzen A."/>
            <person name="Malagnac F."/>
            <person name="Mello A."/>
            <person name="Molinier V."/>
            <person name="Miyauchi S."/>
            <person name="Poulain J."/>
            <person name="Riccioni C."/>
            <person name="Rubini A."/>
            <person name="Sitrit Y."/>
            <person name="Splivallo R."/>
            <person name="Traeger S."/>
            <person name="Wang M."/>
            <person name="Zifcakova L."/>
            <person name="Wipf D."/>
            <person name="Zambonelli A."/>
            <person name="Paolocci F."/>
            <person name="Nowrousian M."/>
            <person name="Ottonello S."/>
            <person name="Baldrian P."/>
            <person name="Spatafora J.W."/>
            <person name="Henrissat B."/>
            <person name="Nagy L.G."/>
            <person name="Aury J.M."/>
            <person name="Wincker P."/>
            <person name="Grigoriev I.V."/>
            <person name="Bonfante P."/>
            <person name="Martin F.M."/>
        </authorList>
    </citation>
    <scope>NUCLEOTIDE SEQUENCE [LARGE SCALE GENOMIC DNA]</scope>
    <source>
        <strain evidence="3 4">120613-1</strain>
    </source>
</reference>
<proteinExistence type="predicted"/>
<dbReference type="GO" id="GO:0004540">
    <property type="term" value="F:RNA nuclease activity"/>
    <property type="evidence" value="ECO:0007669"/>
    <property type="project" value="TreeGrafter"/>
</dbReference>
<dbReference type="Gene3D" id="1.25.40.20">
    <property type="entry name" value="Ankyrin repeat-containing domain"/>
    <property type="match status" value="2"/>
</dbReference>
<dbReference type="PANTHER" id="PTHR24141">
    <property type="entry name" value="2-5A-DEPENDENT RIBONUCLEASE"/>
    <property type="match status" value="1"/>
</dbReference>
<keyword evidence="4" id="KW-1185">Reference proteome</keyword>
<dbReference type="EMBL" id="ML120483">
    <property type="protein sequence ID" value="RPA91993.1"/>
    <property type="molecule type" value="Genomic_DNA"/>
</dbReference>
<organism evidence="3 4">
    <name type="scientific">Choiromyces venosus 120613-1</name>
    <dbReference type="NCBI Taxonomy" id="1336337"/>
    <lineage>
        <taxon>Eukaryota</taxon>
        <taxon>Fungi</taxon>
        <taxon>Dikarya</taxon>
        <taxon>Ascomycota</taxon>
        <taxon>Pezizomycotina</taxon>
        <taxon>Pezizomycetes</taxon>
        <taxon>Pezizales</taxon>
        <taxon>Tuberaceae</taxon>
        <taxon>Choiromyces</taxon>
    </lineage>
</organism>
<dbReference type="Pfam" id="PF12796">
    <property type="entry name" value="Ank_2"/>
    <property type="match status" value="1"/>
</dbReference>
<dbReference type="SUPFAM" id="SSF48403">
    <property type="entry name" value="Ankyrin repeat"/>
    <property type="match status" value="1"/>
</dbReference>
<keyword evidence="1" id="KW-0677">Repeat</keyword>
<evidence type="ECO:0000313" key="3">
    <source>
        <dbReference type="EMBL" id="RPA91993.1"/>
    </source>
</evidence>
<dbReference type="InterPro" id="IPR002110">
    <property type="entry name" value="Ankyrin_rpt"/>
</dbReference>